<dbReference type="EMBL" id="CP019481">
    <property type="protein sequence ID" value="UQC90549.1"/>
    <property type="molecule type" value="Genomic_DNA"/>
</dbReference>
<keyword evidence="2" id="KW-1185">Reference proteome</keyword>
<accession>A0A9Q8WP53</accession>
<dbReference type="GeneID" id="73350013"/>
<dbReference type="RefSeq" id="XP_049152150.1">
    <property type="nucleotide sequence ID" value="XM_049295003.1"/>
</dbReference>
<dbReference type="KEGG" id="clup:CLUP02_16079"/>
<dbReference type="AlphaFoldDB" id="A0A9Q8WP53"/>
<proteinExistence type="predicted"/>
<reference evidence="1" key="1">
    <citation type="journal article" date="2021" name="Mol. Plant Microbe Interact.">
        <title>Complete Genome Sequence of the Plant-Pathogenic Fungus Colletotrichum lupini.</title>
        <authorList>
            <person name="Baroncelli R."/>
            <person name="Pensec F."/>
            <person name="Da Lio D."/>
            <person name="Boufleur T."/>
            <person name="Vicente I."/>
            <person name="Sarrocco S."/>
            <person name="Picot A."/>
            <person name="Baraldi E."/>
            <person name="Sukno S."/>
            <person name="Thon M."/>
            <person name="Le Floch G."/>
        </authorList>
    </citation>
    <scope>NUCLEOTIDE SEQUENCE</scope>
    <source>
        <strain evidence="1">IMI 504893</strain>
    </source>
</reference>
<gene>
    <name evidence="1" type="ORF">CLUP02_16079</name>
</gene>
<dbReference type="Proteomes" id="UP000830671">
    <property type="component" value="Chromosome 9"/>
</dbReference>
<organism evidence="1 2">
    <name type="scientific">Colletotrichum lupini</name>
    <dbReference type="NCBI Taxonomy" id="145971"/>
    <lineage>
        <taxon>Eukaryota</taxon>
        <taxon>Fungi</taxon>
        <taxon>Dikarya</taxon>
        <taxon>Ascomycota</taxon>
        <taxon>Pezizomycotina</taxon>
        <taxon>Sordariomycetes</taxon>
        <taxon>Hypocreomycetidae</taxon>
        <taxon>Glomerellales</taxon>
        <taxon>Glomerellaceae</taxon>
        <taxon>Colletotrichum</taxon>
        <taxon>Colletotrichum acutatum species complex</taxon>
    </lineage>
</organism>
<name>A0A9Q8WP53_9PEZI</name>
<protein>
    <submittedName>
        <fullName evidence="1">Uncharacterized protein</fullName>
    </submittedName>
</protein>
<evidence type="ECO:0000313" key="1">
    <source>
        <dbReference type="EMBL" id="UQC90549.1"/>
    </source>
</evidence>
<sequence>MPLARCYRGALWALGPGRQIIAVDPTKSLLLRTTVDAPVVPNKASRQRVKLRDLVMQRRRLHIRLVILGPLYSYTHFVVKRRELKKPPGG</sequence>
<evidence type="ECO:0000313" key="2">
    <source>
        <dbReference type="Proteomes" id="UP000830671"/>
    </source>
</evidence>